<dbReference type="GeneID" id="18921561"/>
<dbReference type="VEuPathDB" id="FungiDB:MELLADRAFT_102085"/>
<keyword evidence="2" id="KW-1185">Reference proteome</keyword>
<dbReference type="KEGG" id="mlr:MELLADRAFT_102085"/>
<dbReference type="EMBL" id="GL883091">
    <property type="protein sequence ID" value="EGG12120.1"/>
    <property type="molecule type" value="Genomic_DNA"/>
</dbReference>
<dbReference type="HOGENOM" id="CLU_1510935_0_0_1"/>
<proteinExistence type="predicted"/>
<evidence type="ECO:0000313" key="2">
    <source>
        <dbReference type="Proteomes" id="UP000001072"/>
    </source>
</evidence>
<organism evidence="2">
    <name type="scientific">Melampsora larici-populina (strain 98AG31 / pathotype 3-4-7)</name>
    <name type="common">Poplar leaf rust fungus</name>
    <dbReference type="NCBI Taxonomy" id="747676"/>
    <lineage>
        <taxon>Eukaryota</taxon>
        <taxon>Fungi</taxon>
        <taxon>Dikarya</taxon>
        <taxon>Basidiomycota</taxon>
        <taxon>Pucciniomycotina</taxon>
        <taxon>Pucciniomycetes</taxon>
        <taxon>Pucciniales</taxon>
        <taxon>Melampsoraceae</taxon>
        <taxon>Melampsora</taxon>
    </lineage>
</organism>
<evidence type="ECO:0000313" key="1">
    <source>
        <dbReference type="EMBL" id="EGG12120.1"/>
    </source>
</evidence>
<dbReference type="RefSeq" id="XP_007404495.1">
    <property type="nucleotide sequence ID" value="XM_007404433.1"/>
</dbReference>
<accession>F4R5Y5</accession>
<protein>
    <submittedName>
        <fullName evidence="1">Uncharacterized protein</fullName>
    </submittedName>
</protein>
<dbReference type="AlphaFoldDB" id="F4R5Y5"/>
<reference evidence="2" key="1">
    <citation type="journal article" date="2011" name="Proc. Natl. Acad. Sci. U.S.A.">
        <title>Obligate biotrophy features unraveled by the genomic analysis of rust fungi.</title>
        <authorList>
            <person name="Duplessis S."/>
            <person name="Cuomo C.A."/>
            <person name="Lin Y.-C."/>
            <person name="Aerts A."/>
            <person name="Tisserant E."/>
            <person name="Veneault-Fourrey C."/>
            <person name="Joly D.L."/>
            <person name="Hacquard S."/>
            <person name="Amselem J."/>
            <person name="Cantarel B.L."/>
            <person name="Chiu R."/>
            <person name="Coutinho P.M."/>
            <person name="Feau N."/>
            <person name="Field M."/>
            <person name="Frey P."/>
            <person name="Gelhaye E."/>
            <person name="Goldberg J."/>
            <person name="Grabherr M.G."/>
            <person name="Kodira C.D."/>
            <person name="Kohler A."/>
            <person name="Kuees U."/>
            <person name="Lindquist E.A."/>
            <person name="Lucas S.M."/>
            <person name="Mago R."/>
            <person name="Mauceli E."/>
            <person name="Morin E."/>
            <person name="Murat C."/>
            <person name="Pangilinan J.L."/>
            <person name="Park R."/>
            <person name="Pearson M."/>
            <person name="Quesneville H."/>
            <person name="Rouhier N."/>
            <person name="Sakthikumar S."/>
            <person name="Salamov A.A."/>
            <person name="Schmutz J."/>
            <person name="Selles B."/>
            <person name="Shapiro H."/>
            <person name="Tanguay P."/>
            <person name="Tuskan G.A."/>
            <person name="Henrissat B."/>
            <person name="Van de Peer Y."/>
            <person name="Rouze P."/>
            <person name="Ellis J.G."/>
            <person name="Dodds P.N."/>
            <person name="Schein J.E."/>
            <person name="Zhong S."/>
            <person name="Hamelin R.C."/>
            <person name="Grigoriev I.V."/>
            <person name="Szabo L.J."/>
            <person name="Martin F."/>
        </authorList>
    </citation>
    <scope>NUCLEOTIDE SEQUENCE [LARGE SCALE GENOMIC DNA]</scope>
    <source>
        <strain evidence="2">98AG31 / pathotype 3-4-7</strain>
    </source>
</reference>
<dbReference type="Proteomes" id="UP000001072">
    <property type="component" value="Unassembled WGS sequence"/>
</dbReference>
<name>F4R5Y5_MELLP</name>
<dbReference type="InParanoid" id="F4R5Y5"/>
<sequence length="178" mass="20036">MSLSTGLRSMVAQGACMYTQSRGVVHTPGLLGYLQSDDRPHRPKPSVHIIPPPGTRPFINSAPELQLIYRTSSLYIPSTRESATPKRWIRNLRIQERGPKWMWSFTFTTHFSGDSGVCLVPLAMSTQYRLIISRRPQLAKCTSLAIKPFIKSISSQDIKQQATLSKWIDEYILGCTKG</sequence>
<gene>
    <name evidence="1" type="ORF">MELLADRAFT_102085</name>
</gene>